<feature type="transmembrane region" description="Helical" evidence="1">
    <location>
        <begin position="70"/>
        <end position="93"/>
    </location>
</feature>
<feature type="transmembrane region" description="Helical" evidence="1">
    <location>
        <begin position="113"/>
        <end position="131"/>
    </location>
</feature>
<evidence type="ECO:0000256" key="1">
    <source>
        <dbReference type="SAM" id="Phobius"/>
    </source>
</evidence>
<dbReference type="Proteomes" id="UP000480303">
    <property type="component" value="Unassembled WGS sequence"/>
</dbReference>
<feature type="transmembrane region" description="Helical" evidence="1">
    <location>
        <begin position="7"/>
        <end position="33"/>
    </location>
</feature>
<feature type="transmembrane region" description="Helical" evidence="1">
    <location>
        <begin position="39"/>
        <end position="58"/>
    </location>
</feature>
<dbReference type="EMBL" id="BLLI01000010">
    <property type="protein sequence ID" value="GFH42037.1"/>
    <property type="molecule type" value="Genomic_DNA"/>
</dbReference>
<dbReference type="AlphaFoldDB" id="A0A6A0BDX9"/>
<name>A0A6A0BDX9_9LACT</name>
<keyword evidence="1" id="KW-0472">Membrane</keyword>
<keyword evidence="3" id="KW-1185">Reference proteome</keyword>
<evidence type="ECO:0000313" key="3">
    <source>
        <dbReference type="Proteomes" id="UP000480303"/>
    </source>
</evidence>
<evidence type="ECO:0000313" key="2">
    <source>
        <dbReference type="EMBL" id="GFH42037.1"/>
    </source>
</evidence>
<organism evidence="2 3">
    <name type="scientific">Pseudolactococcus hodotermopsidis</name>
    <dbReference type="NCBI Taxonomy" id="2709157"/>
    <lineage>
        <taxon>Bacteria</taxon>
        <taxon>Bacillati</taxon>
        <taxon>Bacillota</taxon>
        <taxon>Bacilli</taxon>
        <taxon>Lactobacillales</taxon>
        <taxon>Streptococcaceae</taxon>
        <taxon>Pseudolactococcus</taxon>
    </lineage>
</organism>
<proteinExistence type="predicted"/>
<accession>A0A6A0BDX9</accession>
<dbReference type="RefSeq" id="WP_172207833.1">
    <property type="nucleotide sequence ID" value="NZ_BLLI01000010.1"/>
</dbReference>
<feature type="transmembrane region" description="Helical" evidence="1">
    <location>
        <begin position="152"/>
        <end position="173"/>
    </location>
</feature>
<reference evidence="2 3" key="1">
    <citation type="submission" date="2020-02" db="EMBL/GenBank/DDBJ databases">
        <title>Draft genome sequence of Lactococcus sp. Hs30E4-3.</title>
        <authorList>
            <person name="Noda S."/>
            <person name="Yuki M."/>
            <person name="Ohkuma M."/>
        </authorList>
    </citation>
    <scope>NUCLEOTIDE SEQUENCE [LARGE SCALE GENOMIC DNA]</scope>
    <source>
        <strain evidence="2 3">Hs30E4-3</strain>
    </source>
</reference>
<dbReference type="Pfam" id="PF06541">
    <property type="entry name" value="ABC_trans_CmpB"/>
    <property type="match status" value="1"/>
</dbReference>
<sequence length="205" mass="23641">MAKLNKLFWLFIIGSVFGFVLETVFCFLVNGRLECRSSLIFGPFNIIYGLAMVMLYLGKYLVAHRKLRTIFLFGAITSTILEYVVSIVQEMLIGSVSWDYSSQPFNIDGRVSLLFSVFWGILTIIWYLFVLPFLEKTIDHLSQKIKPVLTKLFILFLVLDLLISGLAVVKWHIRQVGPTSKNTTIDKILNDTLMEKIYPNMIWKD</sequence>
<gene>
    <name evidence="2" type="ORF">Hs30E_05880</name>
</gene>
<evidence type="ECO:0008006" key="4">
    <source>
        <dbReference type="Google" id="ProtNLM"/>
    </source>
</evidence>
<comment type="caution">
    <text evidence="2">The sequence shown here is derived from an EMBL/GenBank/DDBJ whole genome shotgun (WGS) entry which is preliminary data.</text>
</comment>
<keyword evidence="1" id="KW-0812">Transmembrane</keyword>
<protein>
    <recommendedName>
        <fullName evidence="4">ABC transporter permease</fullName>
    </recommendedName>
</protein>
<dbReference type="InterPro" id="IPR010540">
    <property type="entry name" value="CmpB_TMEM229"/>
</dbReference>
<keyword evidence="1" id="KW-1133">Transmembrane helix</keyword>